<reference evidence="1 2" key="1">
    <citation type="submission" date="2024-07" db="EMBL/GenBank/DDBJ databases">
        <authorList>
            <person name="Kang M."/>
        </authorList>
    </citation>
    <scope>NUCLEOTIDE SEQUENCE [LARGE SCALE GENOMIC DNA]</scope>
    <source>
        <strain evidence="1 2">DFM31</strain>
    </source>
</reference>
<dbReference type="EMBL" id="JBFBVU010000012">
    <property type="protein sequence ID" value="MEV8467307.1"/>
    <property type="molecule type" value="Genomic_DNA"/>
</dbReference>
<dbReference type="SUPFAM" id="SSF69279">
    <property type="entry name" value="Phage tail proteins"/>
    <property type="match status" value="1"/>
</dbReference>
<evidence type="ECO:0000313" key="2">
    <source>
        <dbReference type="Proteomes" id="UP001553161"/>
    </source>
</evidence>
<protein>
    <submittedName>
        <fullName evidence="1">Contractile injection system protein, VgrG/Pvc8 family</fullName>
    </submittedName>
</protein>
<proteinExistence type="predicted"/>
<gene>
    <name evidence="1" type="ORF">AB0T83_11000</name>
</gene>
<keyword evidence="2" id="KW-1185">Reference proteome</keyword>
<evidence type="ECO:0000313" key="1">
    <source>
        <dbReference type="EMBL" id="MEV8467307.1"/>
    </source>
</evidence>
<dbReference type="Proteomes" id="UP001553161">
    <property type="component" value="Unassembled WGS sequence"/>
</dbReference>
<dbReference type="Pfam" id="PF05954">
    <property type="entry name" value="Phage_GPD"/>
    <property type="match status" value="1"/>
</dbReference>
<name>A0ABV3L6W2_9RHOB</name>
<dbReference type="RefSeq" id="WP_366193091.1">
    <property type="nucleotide sequence ID" value="NZ_JBFBVU010000012.1"/>
</dbReference>
<organism evidence="1 2">
    <name type="scientific">Meridianimarinicoccus marinus</name>
    <dbReference type="NCBI Taxonomy" id="3231483"/>
    <lineage>
        <taxon>Bacteria</taxon>
        <taxon>Pseudomonadati</taxon>
        <taxon>Pseudomonadota</taxon>
        <taxon>Alphaproteobacteria</taxon>
        <taxon>Rhodobacterales</taxon>
        <taxon>Paracoccaceae</taxon>
        <taxon>Meridianimarinicoccus</taxon>
    </lineage>
</organism>
<comment type="caution">
    <text evidence="1">The sequence shown here is derived from an EMBL/GenBank/DDBJ whole genome shotgun (WGS) entry which is preliminary data.</text>
</comment>
<sequence length="329" mass="35209">MTPLIRIEADGADVTDRLRDRLIDLRLHDAAGYKADTLTMTLDDRDGVLVVPPSQSTVTVSLGLLGARAVPLTRMGSFLIDEVQLTGPERRMILSGSAAAMGTDIRAPRTRAWEGVTLGAMVATIAEEAGLTPSVDPELAGLALPFVAQTAESNLHILTRVARQIGAVFKPADGHLLVARRGADTNAAGQPLPVLRLLPSELTSWSWRAAERDRYASAEASWTDLATGQVTRVVVGDGTPRRVLRHVYRSEDEARRSAQAALNGAGQGAETARLQCAGFRPDAFAGARLRFADTRPEWAGDWSVTAATHVLNATLTTDLELERPLPKGA</sequence>
<accession>A0ABV3L6W2</accession>